<feature type="compositionally biased region" description="Basic and acidic residues" evidence="1">
    <location>
        <begin position="92"/>
        <end position="121"/>
    </location>
</feature>
<accession>A0A367KVL9</accession>
<evidence type="ECO:0000313" key="2">
    <source>
        <dbReference type="EMBL" id="RCI06246.1"/>
    </source>
</evidence>
<dbReference type="EMBL" id="PJQM01000197">
    <property type="protein sequence ID" value="RCI06246.1"/>
    <property type="molecule type" value="Genomic_DNA"/>
</dbReference>
<dbReference type="Gene3D" id="1.20.120.20">
    <property type="entry name" value="Apolipoprotein"/>
    <property type="match status" value="1"/>
</dbReference>
<dbReference type="OrthoDB" id="2238692at2759"/>
<name>A0A367KVL9_RHIST</name>
<protein>
    <submittedName>
        <fullName evidence="2">Uncharacterized protein</fullName>
    </submittedName>
</protein>
<feature type="compositionally biased region" description="Polar residues" evidence="1">
    <location>
        <begin position="215"/>
        <end position="228"/>
    </location>
</feature>
<evidence type="ECO:0000313" key="3">
    <source>
        <dbReference type="Proteomes" id="UP000253551"/>
    </source>
</evidence>
<feature type="region of interest" description="Disordered" evidence="1">
    <location>
        <begin position="215"/>
        <end position="286"/>
    </location>
</feature>
<feature type="compositionally biased region" description="Basic and acidic residues" evidence="1">
    <location>
        <begin position="230"/>
        <end position="279"/>
    </location>
</feature>
<feature type="compositionally biased region" description="Basic and acidic residues" evidence="1">
    <location>
        <begin position="143"/>
        <end position="185"/>
    </location>
</feature>
<proteinExistence type="predicted"/>
<feature type="compositionally biased region" description="Basic and acidic residues" evidence="1">
    <location>
        <begin position="51"/>
        <end position="80"/>
    </location>
</feature>
<comment type="caution">
    <text evidence="2">The sequence shown here is derived from an EMBL/GenBank/DDBJ whole genome shotgun (WGS) entry which is preliminary data.</text>
</comment>
<evidence type="ECO:0000256" key="1">
    <source>
        <dbReference type="SAM" id="MobiDB-lite"/>
    </source>
</evidence>
<dbReference type="AlphaFoldDB" id="A0A367KVL9"/>
<organism evidence="2 3">
    <name type="scientific">Rhizopus stolonifer</name>
    <name type="common">Rhizopus nigricans</name>
    <dbReference type="NCBI Taxonomy" id="4846"/>
    <lineage>
        <taxon>Eukaryota</taxon>
        <taxon>Fungi</taxon>
        <taxon>Fungi incertae sedis</taxon>
        <taxon>Mucoromycota</taxon>
        <taxon>Mucoromycotina</taxon>
        <taxon>Mucoromycetes</taxon>
        <taxon>Mucorales</taxon>
        <taxon>Mucorineae</taxon>
        <taxon>Rhizopodaceae</taxon>
        <taxon>Rhizopus</taxon>
    </lineage>
</organism>
<feature type="compositionally biased region" description="Polar residues" evidence="1">
    <location>
        <begin position="122"/>
        <end position="141"/>
    </location>
</feature>
<feature type="compositionally biased region" description="Polar residues" evidence="1">
    <location>
        <begin position="81"/>
        <end position="91"/>
    </location>
</feature>
<dbReference type="STRING" id="4846.A0A367KVL9"/>
<feature type="region of interest" description="Disordered" evidence="1">
    <location>
        <begin position="51"/>
        <end position="185"/>
    </location>
</feature>
<reference evidence="2 3" key="1">
    <citation type="journal article" date="2018" name="G3 (Bethesda)">
        <title>Phylogenetic and Phylogenomic Definition of Rhizopus Species.</title>
        <authorList>
            <person name="Gryganskyi A.P."/>
            <person name="Golan J."/>
            <person name="Dolatabadi S."/>
            <person name="Mondo S."/>
            <person name="Robb S."/>
            <person name="Idnurm A."/>
            <person name="Muszewska A."/>
            <person name="Steczkiewicz K."/>
            <person name="Masonjones S."/>
            <person name="Liao H.L."/>
            <person name="Gajdeczka M.T."/>
            <person name="Anike F."/>
            <person name="Vuek A."/>
            <person name="Anishchenko I.M."/>
            <person name="Voigt K."/>
            <person name="de Hoog G.S."/>
            <person name="Smith M.E."/>
            <person name="Heitman J."/>
            <person name="Vilgalys R."/>
            <person name="Stajich J.E."/>
        </authorList>
    </citation>
    <scope>NUCLEOTIDE SEQUENCE [LARGE SCALE GENOMIC DNA]</scope>
    <source>
        <strain evidence="2 3">LSU 92-RS-03</strain>
    </source>
</reference>
<gene>
    <name evidence="2" type="ORF">CU098_013686</name>
</gene>
<dbReference type="Proteomes" id="UP000253551">
    <property type="component" value="Unassembled WGS sequence"/>
</dbReference>
<keyword evidence="3" id="KW-1185">Reference proteome</keyword>
<sequence length="468" mass="52548">MYSRIVKTIKTQQRLPKRQYTTEPPSSNNNGLLIGGLLIAAGTGGYMYTKESNHDNTLKHDTEKNPMVKEKVSSDPKKPSQESQFEQGTNDNNKDTSRLVEKDTNKIKNVWEDKQKEDRTRQVASSVSENNEGQSLWSNWFGSRDRPQNPMVHEKRTSESTKSPTENKLEAHANDVIHDTSNLVEKDTKKVENVWNSRTSSPKEESKSLWSSIFGSSQDSNDSLNQAKSKLRDAKDDTANTAQRDAHRLSGAWKDTKEAASAEANQLKRDSDSIKDQAKNKANYAQTQAQSTLNSISSKSSDVYDAAQEQAQSTLNNVSDKANGIYNSTQEQAQSTWNNLSTKANGAYNAVQDQEAHLTRNASDVYANKKESANQLHREASENACQWKNETENKTKSWYDKSVDQIRNGLGMANREVLGNNKDSDMKGHVLRSERFAEVEEGNLRPTRTQMRRVPASVVVEHARGNDM</sequence>